<comment type="caution">
    <text evidence="1">The sequence shown here is derived from an EMBL/GenBank/DDBJ whole genome shotgun (WGS) entry which is preliminary data.</text>
</comment>
<gene>
    <name evidence="1" type="ORF">QQX04_03385</name>
</gene>
<sequence length="194" mass="20678">MRRAAMWTLAAVVAVAGVVAVGWPFLVAPAHDEPADVDVALVLGPPTDERMEIAQQLVADGLTDHVLVSLDPEIAEGTYELAQEACAAPDGVVACAKPEPFTTRGEAQWLRDEAAARGWDSAAVITVTHHISRSRMIVRSCFDGEVLMLEAEEPMTPVLWAYFYAYQSGATVKAWVQGACGEPVPEAASAVFGD</sequence>
<evidence type="ECO:0008006" key="3">
    <source>
        <dbReference type="Google" id="ProtNLM"/>
    </source>
</evidence>
<reference evidence="1" key="1">
    <citation type="submission" date="2023-06" db="EMBL/GenBank/DDBJ databases">
        <title>SYSU T00b26.</title>
        <authorList>
            <person name="Gao L."/>
            <person name="Fang B.-Z."/>
            <person name="Li W.-J."/>
        </authorList>
    </citation>
    <scope>NUCLEOTIDE SEQUENCE</scope>
    <source>
        <strain evidence="1">SYSU T00b26</strain>
    </source>
</reference>
<evidence type="ECO:0000313" key="2">
    <source>
        <dbReference type="Proteomes" id="UP001172738"/>
    </source>
</evidence>
<dbReference type="RefSeq" id="WP_301126288.1">
    <property type="nucleotide sequence ID" value="NZ_JAUHPV010000002.1"/>
</dbReference>
<proteinExistence type="predicted"/>
<organism evidence="1 2">
    <name type="scientific">Demequina zhanjiangensis</name>
    <dbReference type="NCBI Taxonomy" id="3051659"/>
    <lineage>
        <taxon>Bacteria</taxon>
        <taxon>Bacillati</taxon>
        <taxon>Actinomycetota</taxon>
        <taxon>Actinomycetes</taxon>
        <taxon>Micrococcales</taxon>
        <taxon>Demequinaceae</taxon>
        <taxon>Demequina</taxon>
    </lineage>
</organism>
<protein>
    <recommendedName>
        <fullName evidence="3">DUF218 domain-containing protein</fullName>
    </recommendedName>
</protein>
<accession>A0ABT8FYQ0</accession>
<name>A0ABT8FYQ0_9MICO</name>
<dbReference type="Proteomes" id="UP001172738">
    <property type="component" value="Unassembled WGS sequence"/>
</dbReference>
<dbReference type="EMBL" id="JAUHPV010000002">
    <property type="protein sequence ID" value="MDN4472034.1"/>
    <property type="molecule type" value="Genomic_DNA"/>
</dbReference>
<keyword evidence="2" id="KW-1185">Reference proteome</keyword>
<evidence type="ECO:0000313" key="1">
    <source>
        <dbReference type="EMBL" id="MDN4472034.1"/>
    </source>
</evidence>